<evidence type="ECO:0008006" key="4">
    <source>
        <dbReference type="Google" id="ProtNLM"/>
    </source>
</evidence>
<name>A0ABT0X3Q5_9ACTN</name>
<feature type="chain" id="PRO_5046270168" description="DUF2771 domain-containing protein" evidence="1">
    <location>
        <begin position="37"/>
        <end position="173"/>
    </location>
</feature>
<reference evidence="2" key="1">
    <citation type="journal article" date="2023" name="Int. J. Syst. Evol. Microbiol.">
        <title>Streptomyces meridianus sp. nov. isolated from brackish water of the Tagus estuary in Alcochete, Portugal.</title>
        <authorList>
            <person name="Santos J.D.N."/>
            <person name="Klimek D."/>
            <person name="Calusinska M."/>
            <person name="Lobo Da Cunha A."/>
            <person name="Catita J."/>
            <person name="Goncalves H."/>
            <person name="Gonzalez I."/>
            <person name="Reyes F."/>
            <person name="Lage O.M."/>
        </authorList>
    </citation>
    <scope>NUCLEOTIDE SEQUENCE</scope>
    <source>
        <strain evidence="2">MTZ3.1</strain>
    </source>
</reference>
<protein>
    <recommendedName>
        <fullName evidence="4">DUF2771 domain-containing protein</fullName>
    </recommendedName>
</protein>
<evidence type="ECO:0000256" key="1">
    <source>
        <dbReference type="SAM" id="SignalP"/>
    </source>
</evidence>
<feature type="signal peptide" evidence="1">
    <location>
        <begin position="1"/>
        <end position="36"/>
    </location>
</feature>
<organism evidence="2 3">
    <name type="scientific">Streptomyces meridianus</name>
    <dbReference type="NCBI Taxonomy" id="2938945"/>
    <lineage>
        <taxon>Bacteria</taxon>
        <taxon>Bacillati</taxon>
        <taxon>Actinomycetota</taxon>
        <taxon>Actinomycetes</taxon>
        <taxon>Kitasatosporales</taxon>
        <taxon>Streptomycetaceae</taxon>
        <taxon>Streptomyces</taxon>
    </lineage>
</organism>
<proteinExistence type="predicted"/>
<dbReference type="RefSeq" id="WP_251410602.1">
    <property type="nucleotide sequence ID" value="NZ_JAMQGM010000013.1"/>
</dbReference>
<evidence type="ECO:0000313" key="2">
    <source>
        <dbReference type="EMBL" id="MCM2576860.1"/>
    </source>
</evidence>
<keyword evidence="3" id="KW-1185">Reference proteome</keyword>
<dbReference type="Proteomes" id="UP001167160">
    <property type="component" value="Unassembled WGS sequence"/>
</dbReference>
<sequence length="173" mass="18107">MTTATRRSRTSTPSRGKARRTVAVLGAVSFGLVALAACDKPTPLTTVTVGSDTITTGAACYNDGKPLSTKILQSCLGAKPDKKISVGPGGKVRIGVEPEVADNGWALVVNGQGLMNEASHDTYRSFSHDELFPVQQSQQGAAPPAKTAQVALIEVGKSNKPKGAWQFVVDRKS</sequence>
<comment type="caution">
    <text evidence="2">The sequence shown here is derived from an EMBL/GenBank/DDBJ whole genome shotgun (WGS) entry which is preliminary data.</text>
</comment>
<evidence type="ECO:0000313" key="3">
    <source>
        <dbReference type="Proteomes" id="UP001167160"/>
    </source>
</evidence>
<dbReference type="EMBL" id="JAMQGM010000013">
    <property type="protein sequence ID" value="MCM2576860.1"/>
    <property type="molecule type" value="Genomic_DNA"/>
</dbReference>
<gene>
    <name evidence="2" type="ORF">M1E25_05730</name>
</gene>
<accession>A0ABT0X3Q5</accession>
<keyword evidence="1" id="KW-0732">Signal</keyword>